<dbReference type="AlphaFoldDB" id="A0A2M8VZZ3"/>
<name>A0A2M8VZZ3_9RHOB</name>
<dbReference type="NCBIfam" id="TIGR03347">
    <property type="entry name" value="VI_chp_1"/>
    <property type="match status" value="1"/>
</dbReference>
<reference evidence="1 2" key="1">
    <citation type="submission" date="2017-11" db="EMBL/GenBank/DDBJ databases">
        <title>Genomic Encyclopedia of Archaeal and Bacterial Type Strains, Phase II (KMG-II): From Individual Species to Whole Genera.</title>
        <authorList>
            <person name="Goeker M."/>
        </authorList>
    </citation>
    <scope>NUCLEOTIDE SEQUENCE [LARGE SCALE GENOMIC DNA]</scope>
    <source>
        <strain evidence="1 2">DSM 29128</strain>
    </source>
</reference>
<keyword evidence="2" id="KW-1185">Reference proteome</keyword>
<evidence type="ECO:0000313" key="1">
    <source>
        <dbReference type="EMBL" id="PJI84242.1"/>
    </source>
</evidence>
<dbReference type="PANTHER" id="PTHR35564">
    <property type="match status" value="1"/>
</dbReference>
<proteinExistence type="predicted"/>
<dbReference type="RefSeq" id="WP_168769224.1">
    <property type="nucleotide sequence ID" value="NZ_PGTY01000005.1"/>
</dbReference>
<dbReference type="InterPro" id="IPR010732">
    <property type="entry name" value="T6SS_TssG-like"/>
</dbReference>
<protein>
    <submittedName>
        <fullName evidence="1">Type VI secretion system protein ImpH</fullName>
    </submittedName>
</protein>
<dbReference type="Pfam" id="PF06996">
    <property type="entry name" value="T6SS_TssG"/>
    <property type="match status" value="1"/>
</dbReference>
<accession>A0A2M8VZZ3</accession>
<gene>
    <name evidence="1" type="ORF">BC777_3782</name>
</gene>
<sequence>MAPPRRIWTPVMSGAGWGFFNAMRHFERRAGKKPRVGQSQRVAEDIVDMGQDPYTGFAPDDLSEFDATANPPIVRPRFLGFFGPFGPLPHAMTREVDRWARNGDRAFVRFADIFVARFQQLFYRSWSDARPITQHDHPSGGQFPRFLRAFTGDASPAFDNIAPVDDTVRLRYTALLMGRVRSPVRLAQVLRAHFGVQVRIEEFVPSWLDFLADDMSHLGTQGMTLGQDVRLGRRVPSVCEKVVIHVYCPTLAIYRDFIPGQTSHAALREMVLGYMGGFVEVDVALWLPHAKVPPAQLGTVTELGYTSNLPPSTPRNIPDEMVRAAQFQVTIEETFA</sequence>
<comment type="caution">
    <text evidence="1">The sequence shown here is derived from an EMBL/GenBank/DDBJ whole genome shotgun (WGS) entry which is preliminary data.</text>
</comment>
<dbReference type="Proteomes" id="UP000228531">
    <property type="component" value="Unassembled WGS sequence"/>
</dbReference>
<dbReference type="EMBL" id="PGTY01000005">
    <property type="protein sequence ID" value="PJI84242.1"/>
    <property type="molecule type" value="Genomic_DNA"/>
</dbReference>
<dbReference type="PANTHER" id="PTHR35564:SF4">
    <property type="entry name" value="CYTOPLASMIC PROTEIN"/>
    <property type="match status" value="1"/>
</dbReference>
<evidence type="ECO:0000313" key="2">
    <source>
        <dbReference type="Proteomes" id="UP000228531"/>
    </source>
</evidence>
<organism evidence="1 2">
    <name type="scientific">Yoonia maricola</name>
    <dbReference type="NCBI Taxonomy" id="420999"/>
    <lineage>
        <taxon>Bacteria</taxon>
        <taxon>Pseudomonadati</taxon>
        <taxon>Pseudomonadota</taxon>
        <taxon>Alphaproteobacteria</taxon>
        <taxon>Rhodobacterales</taxon>
        <taxon>Paracoccaceae</taxon>
        <taxon>Yoonia</taxon>
    </lineage>
</organism>